<dbReference type="Pfam" id="PF00881">
    <property type="entry name" value="Nitroreductase"/>
    <property type="match status" value="1"/>
</dbReference>
<dbReference type="NCBIfam" id="TIGR02476">
    <property type="entry name" value="BluB"/>
    <property type="match status" value="1"/>
</dbReference>
<keyword evidence="3" id="KW-0560">Oxidoreductase</keyword>
<accession>A0A0C5VF30</accession>
<organism evidence="5 6">
    <name type="scientific">Gynuella sunshinyii YC6258</name>
    <dbReference type="NCBI Taxonomy" id="1445510"/>
    <lineage>
        <taxon>Bacteria</taxon>
        <taxon>Pseudomonadati</taxon>
        <taxon>Pseudomonadota</taxon>
        <taxon>Gammaproteobacteria</taxon>
        <taxon>Oceanospirillales</taxon>
        <taxon>Saccharospirillaceae</taxon>
        <taxon>Gynuella</taxon>
    </lineage>
</organism>
<dbReference type="PANTHER" id="PTHR23026">
    <property type="entry name" value="NADPH NITROREDUCTASE"/>
    <property type="match status" value="1"/>
</dbReference>
<dbReference type="HOGENOM" id="CLU_070764_3_1_6"/>
<feature type="domain" description="Nitroreductase" evidence="4">
    <location>
        <begin position="17"/>
        <end position="181"/>
    </location>
</feature>
<evidence type="ECO:0000256" key="1">
    <source>
        <dbReference type="ARBA" id="ARBA00022630"/>
    </source>
</evidence>
<gene>
    <name evidence="5" type="ORF">YC6258_01114</name>
</gene>
<dbReference type="STRING" id="1445510.YC6258_01114"/>
<evidence type="ECO:0000256" key="2">
    <source>
        <dbReference type="ARBA" id="ARBA00022643"/>
    </source>
</evidence>
<dbReference type="PATRIC" id="fig|1445510.3.peg.1088"/>
<proteinExistence type="predicted"/>
<evidence type="ECO:0000313" key="5">
    <source>
        <dbReference type="EMBL" id="AJQ93162.1"/>
    </source>
</evidence>
<dbReference type="KEGG" id="gsn:YC6258_01114"/>
<protein>
    <submittedName>
        <fullName evidence="5">Nitroreductase</fullName>
    </submittedName>
</protein>
<dbReference type="OrthoDB" id="9773807at2"/>
<dbReference type="AlphaFoldDB" id="A0A0C5VF30"/>
<dbReference type="Gene3D" id="3.40.109.10">
    <property type="entry name" value="NADH Oxidase"/>
    <property type="match status" value="1"/>
</dbReference>
<dbReference type="PANTHER" id="PTHR23026:SF90">
    <property type="entry name" value="IODOTYROSINE DEIODINASE 1"/>
    <property type="match status" value="1"/>
</dbReference>
<dbReference type="EMBL" id="CP007142">
    <property type="protein sequence ID" value="AJQ93162.1"/>
    <property type="molecule type" value="Genomic_DNA"/>
</dbReference>
<dbReference type="SUPFAM" id="SSF55469">
    <property type="entry name" value="FMN-dependent nitroreductase-like"/>
    <property type="match status" value="1"/>
</dbReference>
<dbReference type="RefSeq" id="WP_044616049.1">
    <property type="nucleotide sequence ID" value="NZ_CP007142.1"/>
</dbReference>
<keyword evidence="1" id="KW-0285">Flavoprotein</keyword>
<evidence type="ECO:0000313" key="6">
    <source>
        <dbReference type="Proteomes" id="UP000032266"/>
    </source>
</evidence>
<name>A0A0C5VF30_9GAMM</name>
<dbReference type="InterPro" id="IPR050627">
    <property type="entry name" value="Nitroreductase/BluB"/>
</dbReference>
<dbReference type="InterPro" id="IPR012825">
    <property type="entry name" value="BluB"/>
</dbReference>
<dbReference type="InterPro" id="IPR000415">
    <property type="entry name" value="Nitroreductase-like"/>
</dbReference>
<keyword evidence="2" id="KW-0288">FMN</keyword>
<dbReference type="InterPro" id="IPR029479">
    <property type="entry name" value="Nitroreductase"/>
</dbReference>
<sequence>MQFTDKDENRLMQLMLHRRDIRGNNFLSQELTEQELEKILLAATTAPSVGLSQPWKFVIIRDKQIRQMVYRNFELETHRARQKFSLEAQQQYQQLKLDGIIEAPVNIAVYYTSPENPIIGNNTIPEVGEYSVVCAIQNMWLMARAMNIGMGWVSILNPSVVDDILKAPAGHKLIAYLCIGHVKEFYDIPELEKLNWERRKSLYASIVHNQFSEDYETAHDHRQK</sequence>
<dbReference type="GO" id="GO:0016491">
    <property type="term" value="F:oxidoreductase activity"/>
    <property type="evidence" value="ECO:0007669"/>
    <property type="project" value="UniProtKB-KW"/>
</dbReference>
<reference evidence="5 6" key="1">
    <citation type="submission" date="2014-01" db="EMBL/GenBank/DDBJ databases">
        <title>Full genme sequencing of cellulolytic bacterium Gynuella sunshinyii YC6258T gen. nov., sp. nov.</title>
        <authorList>
            <person name="Khan H."/>
            <person name="Chung E.J."/>
            <person name="Chung Y.R."/>
        </authorList>
    </citation>
    <scope>NUCLEOTIDE SEQUENCE [LARGE SCALE GENOMIC DNA]</scope>
    <source>
        <strain evidence="5 6">YC6258</strain>
    </source>
</reference>
<evidence type="ECO:0000259" key="4">
    <source>
        <dbReference type="Pfam" id="PF00881"/>
    </source>
</evidence>
<dbReference type="Proteomes" id="UP000032266">
    <property type="component" value="Chromosome"/>
</dbReference>
<evidence type="ECO:0000256" key="3">
    <source>
        <dbReference type="ARBA" id="ARBA00023002"/>
    </source>
</evidence>
<keyword evidence="6" id="KW-1185">Reference proteome</keyword>